<accession>A0A8H6IXZ5</accession>
<sequence length="481" mass="52857">MPIFNDSEFPLIRPPQCVQKTRSCTFIASRRGLGATSAPAENEGQAASRSGEETALVSNINESINLPPITTTSADGGLDMTMWLPPLFNYDLETFQFDSTFCGDSEEGLNNFFADLFSCPSYPRVGNLVNSTGSIAPLQGSIGGFHSDLNVLQCYYKKLYPVFPILPPPAQDMQDESPSSWGRDAYEPSSPLLVAIIAILCHSSRGQDGRSMLESERSSDALPNSLALRALNAVENWHATGSDQSTASEFHPGIPRELEPALACCFLSLCQYLHQGDVGQMASLAERAQGLLTSIRRRARDASRNFEEAFQRAWWVTPPPKPADIGQISVTFPILGGNDQRFEATHIASGSPRTGTEEQRGSDRTDFRKRCEGRRADEIFPFTAERSRSICLESALSVAEDLDHLVTLGNHVTPIACSAVLAGYTLMMMAHFQLYSPQARASTSEKETAQARLLQMLARHIRVGFDFDYTRELETDINLGL</sequence>
<evidence type="ECO:0000313" key="2">
    <source>
        <dbReference type="EMBL" id="KAF6802949.1"/>
    </source>
</evidence>
<gene>
    <name evidence="2" type="ORF">CSOJ01_11223</name>
</gene>
<evidence type="ECO:0000313" key="3">
    <source>
        <dbReference type="Proteomes" id="UP000652219"/>
    </source>
</evidence>
<dbReference type="PANTHER" id="PTHR47431:SF5">
    <property type="entry name" value="ZN(II)2CYS6 TRANSCRIPTION FACTOR (EUROFUNG)"/>
    <property type="match status" value="1"/>
</dbReference>
<dbReference type="EMBL" id="WIGN01000253">
    <property type="protein sequence ID" value="KAF6802949.1"/>
    <property type="molecule type" value="Genomic_DNA"/>
</dbReference>
<keyword evidence="3" id="KW-1185">Reference proteome</keyword>
<evidence type="ECO:0008006" key="4">
    <source>
        <dbReference type="Google" id="ProtNLM"/>
    </source>
</evidence>
<proteinExistence type="predicted"/>
<dbReference type="AlphaFoldDB" id="A0A8H6IXZ5"/>
<comment type="caution">
    <text evidence="2">The sequence shown here is derived from an EMBL/GenBank/DDBJ whole genome shotgun (WGS) entry which is preliminary data.</text>
</comment>
<name>A0A8H6IXZ5_9PEZI</name>
<protein>
    <recommendedName>
        <fullName evidence="4">Transcription factor domain-containing protein</fullName>
    </recommendedName>
</protein>
<evidence type="ECO:0000256" key="1">
    <source>
        <dbReference type="SAM" id="MobiDB-lite"/>
    </source>
</evidence>
<feature type="compositionally biased region" description="Basic and acidic residues" evidence="1">
    <location>
        <begin position="355"/>
        <end position="368"/>
    </location>
</feature>
<feature type="region of interest" description="Disordered" evidence="1">
    <location>
        <begin position="349"/>
        <end position="368"/>
    </location>
</feature>
<reference evidence="2 3" key="1">
    <citation type="journal article" date="2020" name="Phytopathology">
        <title>Genome Sequence Resources of Colletotrichum truncatum, C. plurivorum, C. musicola, and C. sojae: Four Species Pathogenic to Soybean (Glycine max).</title>
        <authorList>
            <person name="Rogerio F."/>
            <person name="Boufleur T.R."/>
            <person name="Ciampi-Guillardi M."/>
            <person name="Sukno S.A."/>
            <person name="Thon M.R."/>
            <person name="Massola Junior N.S."/>
            <person name="Baroncelli R."/>
        </authorList>
    </citation>
    <scope>NUCLEOTIDE SEQUENCE [LARGE SCALE GENOMIC DNA]</scope>
    <source>
        <strain evidence="2 3">LFN0009</strain>
    </source>
</reference>
<organism evidence="2 3">
    <name type="scientific">Colletotrichum sojae</name>
    <dbReference type="NCBI Taxonomy" id="2175907"/>
    <lineage>
        <taxon>Eukaryota</taxon>
        <taxon>Fungi</taxon>
        <taxon>Dikarya</taxon>
        <taxon>Ascomycota</taxon>
        <taxon>Pezizomycotina</taxon>
        <taxon>Sordariomycetes</taxon>
        <taxon>Hypocreomycetidae</taxon>
        <taxon>Glomerellales</taxon>
        <taxon>Glomerellaceae</taxon>
        <taxon>Colletotrichum</taxon>
        <taxon>Colletotrichum orchidearum species complex</taxon>
    </lineage>
</organism>
<dbReference type="Proteomes" id="UP000652219">
    <property type="component" value="Unassembled WGS sequence"/>
</dbReference>
<dbReference type="PANTHER" id="PTHR47431">
    <property type="entry name" value="ZN(II)2CYS6 TRANSCRIPTION FACTOR (EUROFUNG)-RELATED"/>
    <property type="match status" value="1"/>
</dbReference>